<accession>A0A8S4QZ63</accession>
<sequence>MRSKAPYAPIRNEERAEVSYRRGEYKAARDRRVRQRRTPLSARPTPRDGASAPPTRAVRPAQRSLMLLTAREVVASDERRALLFQSQRAANRHPARARAVPIGLYQ</sequence>
<protein>
    <submittedName>
        <fullName evidence="2">Jg26767 protein</fullName>
    </submittedName>
</protein>
<organism evidence="2 3">
    <name type="scientific">Pararge aegeria aegeria</name>
    <dbReference type="NCBI Taxonomy" id="348720"/>
    <lineage>
        <taxon>Eukaryota</taxon>
        <taxon>Metazoa</taxon>
        <taxon>Ecdysozoa</taxon>
        <taxon>Arthropoda</taxon>
        <taxon>Hexapoda</taxon>
        <taxon>Insecta</taxon>
        <taxon>Pterygota</taxon>
        <taxon>Neoptera</taxon>
        <taxon>Endopterygota</taxon>
        <taxon>Lepidoptera</taxon>
        <taxon>Glossata</taxon>
        <taxon>Ditrysia</taxon>
        <taxon>Papilionoidea</taxon>
        <taxon>Nymphalidae</taxon>
        <taxon>Satyrinae</taxon>
        <taxon>Satyrini</taxon>
        <taxon>Parargina</taxon>
        <taxon>Pararge</taxon>
    </lineage>
</organism>
<dbReference type="AlphaFoldDB" id="A0A8S4QZ63"/>
<feature type="compositionally biased region" description="Basic and acidic residues" evidence="1">
    <location>
        <begin position="11"/>
        <end position="30"/>
    </location>
</feature>
<dbReference type="Proteomes" id="UP000838756">
    <property type="component" value="Unassembled WGS sequence"/>
</dbReference>
<dbReference type="EMBL" id="CAKXAJ010019810">
    <property type="protein sequence ID" value="CAH2218821.1"/>
    <property type="molecule type" value="Genomic_DNA"/>
</dbReference>
<proteinExistence type="predicted"/>
<keyword evidence="3" id="KW-1185">Reference proteome</keyword>
<reference evidence="2" key="1">
    <citation type="submission" date="2022-03" db="EMBL/GenBank/DDBJ databases">
        <authorList>
            <person name="Lindestad O."/>
        </authorList>
    </citation>
    <scope>NUCLEOTIDE SEQUENCE</scope>
</reference>
<comment type="caution">
    <text evidence="2">The sequence shown here is derived from an EMBL/GenBank/DDBJ whole genome shotgun (WGS) entry which is preliminary data.</text>
</comment>
<name>A0A8S4QZ63_9NEOP</name>
<gene>
    <name evidence="2" type="primary">jg26767</name>
    <name evidence="2" type="ORF">PAEG_LOCUS6436</name>
</gene>
<feature type="region of interest" description="Disordered" evidence="1">
    <location>
        <begin position="1"/>
        <end position="59"/>
    </location>
</feature>
<evidence type="ECO:0000313" key="3">
    <source>
        <dbReference type="Proteomes" id="UP000838756"/>
    </source>
</evidence>
<evidence type="ECO:0000256" key="1">
    <source>
        <dbReference type="SAM" id="MobiDB-lite"/>
    </source>
</evidence>
<evidence type="ECO:0000313" key="2">
    <source>
        <dbReference type="EMBL" id="CAH2218821.1"/>
    </source>
</evidence>